<keyword evidence="3" id="KW-1185">Reference proteome</keyword>
<reference evidence="2 3" key="1">
    <citation type="journal article" date="2014" name="Environ. Microbiol.">
        <title>Halorhabdus tiamatea: proteogenomics and glycosidase activity measurements identify the first cultivated euryarchaeon from a deep-sea anoxic brine lake as potential polysaccharide degrader.</title>
        <authorList>
            <person name="Werner J."/>
            <person name="Ferrer M."/>
            <person name="Michel G."/>
            <person name="Mann A.J."/>
            <person name="Huang S."/>
            <person name="Juarez S."/>
            <person name="Ciordia S."/>
            <person name="Albar J.P."/>
            <person name="Alcaide M."/>
            <person name="La Cono V."/>
            <person name="Yakimov M.M."/>
            <person name="Antunes A."/>
            <person name="Taborda M."/>
            <person name="Da Costa M.S."/>
            <person name="Amann R.I."/>
            <person name="Gloeckner F.O."/>
            <person name="Golyshina O.V."/>
            <person name="Golyshin P.N."/>
            <person name="Teeling H."/>
        </authorList>
    </citation>
    <scope>NUCLEOTIDE SEQUENCE [LARGE SCALE GENOMIC DNA]</scope>
    <source>
        <strain evidence="3">SARL4B</strain>
    </source>
</reference>
<feature type="compositionally biased region" description="Basic and acidic residues" evidence="1">
    <location>
        <begin position="1"/>
        <end position="12"/>
    </location>
</feature>
<gene>
    <name evidence="2" type="ORF">HTIA_1828</name>
</gene>
<dbReference type="EMBL" id="HF571520">
    <property type="protein sequence ID" value="CCQ33951.1"/>
    <property type="molecule type" value="Genomic_DNA"/>
</dbReference>
<evidence type="ECO:0000256" key="1">
    <source>
        <dbReference type="SAM" id="MobiDB-lite"/>
    </source>
</evidence>
<dbReference type="AlphaFoldDB" id="S6D8S0"/>
<dbReference type="HOGENOM" id="CLU_3338349_0_0_2"/>
<organism evidence="2 3">
    <name type="scientific">Halorhabdus tiamatea SARL4B</name>
    <dbReference type="NCBI Taxonomy" id="1033806"/>
    <lineage>
        <taxon>Archaea</taxon>
        <taxon>Methanobacteriati</taxon>
        <taxon>Methanobacteriota</taxon>
        <taxon>Stenosarchaea group</taxon>
        <taxon>Halobacteria</taxon>
        <taxon>Halobacteriales</taxon>
        <taxon>Haloarculaceae</taxon>
        <taxon>Halorhabdus</taxon>
    </lineage>
</organism>
<accession>S6D8S0</accession>
<feature type="region of interest" description="Disordered" evidence="1">
    <location>
        <begin position="1"/>
        <end position="37"/>
    </location>
</feature>
<evidence type="ECO:0000313" key="2">
    <source>
        <dbReference type="EMBL" id="CCQ33951.1"/>
    </source>
</evidence>
<name>S6D8S0_9EURY</name>
<dbReference type="KEGG" id="hti:HTIA_1828"/>
<protein>
    <submittedName>
        <fullName evidence="2">Uncharacterized protein</fullName>
    </submittedName>
</protein>
<sequence length="37" mass="4268">MFTNARVHDGRDFSTAGQTSFVPWRVDHPPRLPSRMP</sequence>
<dbReference type="Proteomes" id="UP000015381">
    <property type="component" value="Chromosome I"/>
</dbReference>
<proteinExistence type="predicted"/>
<evidence type="ECO:0000313" key="3">
    <source>
        <dbReference type="Proteomes" id="UP000015381"/>
    </source>
</evidence>